<evidence type="ECO:0000256" key="3">
    <source>
        <dbReference type="ARBA" id="ARBA00022692"/>
    </source>
</evidence>
<feature type="transmembrane region" description="Helical" evidence="7">
    <location>
        <begin position="534"/>
        <end position="558"/>
    </location>
</feature>
<dbReference type="AlphaFoldDB" id="A0AAD2DP68"/>
<keyword evidence="3 7" id="KW-0812">Transmembrane</keyword>
<feature type="transmembrane region" description="Helical" evidence="7">
    <location>
        <begin position="578"/>
        <end position="603"/>
    </location>
</feature>
<evidence type="ECO:0008006" key="10">
    <source>
        <dbReference type="Google" id="ProtNLM"/>
    </source>
</evidence>
<feature type="transmembrane region" description="Helical" evidence="7">
    <location>
        <begin position="320"/>
        <end position="338"/>
    </location>
</feature>
<feature type="transmembrane region" description="Helical" evidence="7">
    <location>
        <begin position="406"/>
        <end position="425"/>
    </location>
</feature>
<feature type="transmembrane region" description="Helical" evidence="7">
    <location>
        <begin position="431"/>
        <end position="452"/>
    </location>
</feature>
<dbReference type="GO" id="GO:0022857">
    <property type="term" value="F:transmembrane transporter activity"/>
    <property type="evidence" value="ECO:0007669"/>
    <property type="project" value="InterPro"/>
</dbReference>
<comment type="similarity">
    <text evidence="6">Belongs to the major facilitator superfamily. Phosphate:H(+) symporter (TC 2.A.1.9) family.</text>
</comment>
<dbReference type="InterPro" id="IPR000109">
    <property type="entry name" value="POT_fam"/>
</dbReference>
<evidence type="ECO:0000256" key="2">
    <source>
        <dbReference type="ARBA" id="ARBA00005982"/>
    </source>
</evidence>
<dbReference type="Proteomes" id="UP000834106">
    <property type="component" value="Chromosome 3"/>
</dbReference>
<accession>A0AAD2DP68</accession>
<comment type="subcellular location">
    <subcellularLocation>
        <location evidence="1">Membrane</location>
        <topology evidence="1">Multi-pass membrane protein</topology>
    </subcellularLocation>
</comment>
<feature type="transmembrane region" description="Helical" evidence="7">
    <location>
        <begin position="742"/>
        <end position="763"/>
    </location>
</feature>
<proteinExistence type="inferred from homology"/>
<comment type="similarity">
    <text evidence="2">Belongs to the major facilitator superfamily. Proton-dependent oligopeptide transporter (POT/PTR) (TC 2.A.17) family.</text>
</comment>
<evidence type="ECO:0000256" key="7">
    <source>
        <dbReference type="SAM" id="Phobius"/>
    </source>
</evidence>
<sequence>MRNPDHRFYTKVHRSDSAVAEILASLRFLVSLFRDVEMELSPQRTLYSKISAEFVSNGMTEDTINAEINIEQVGLATSHPLYLIKRIEIKTPTLPMGVCQDMQEDAMHVMVNVVTVMLIRSFSIQEYFSMTMVMIVLVGGCVSQCGYDHGGYFGQSGGGRGVVLCCVGHSGVSPSRVTSSSFTSTLVTSELQIHIRVLSWPRHLDGACDVRLSRSYVVMLSTTHRLCCNGTYGAMSRAKHHIAALHEAPPLRHCRTLISGMERFAFKGVASNMVTYLTDVMKMSNSSAAKTVNSWVGFTSMLPLIMATLADSYLDKYSTILASSVLYVAGLLALTSTARRWSWNPMSKISSASSLSWSLYMISLGQGGYNPSLQAFGAEQLGDDDGLPCTNNNDQSSNKRSLFFHWWYFGVCCGSLLGVSVMSYIQDTLGWGLGFAIPTIAMVASIAMFFCGNRSYTHKQERNIDGKSFEEIVQTVRAALSKMINRWNKPTNDCNVAELELQEKALCSRDPDTIEGFGENLDESIHPFRAAKKVLHLLPVWLMLLMFAVIFQQPATFFTKQGMTMRRNIGTKVKIPPAALQSAITVSIIILMPLYDTCFIPLVRVLTRNKKGITVMQRMGIGMFLSVIAMVIAAVTERKRLLISKEMPKSELIPFSIFWLLPQYILLGISDIFTVVGMQEFFYSEVPVRMRTTGIALYTSVFGVGSFLSALFITLIDYFTSSRGTKNGWFSDDMNEARLDNYYWFLAVSSAISLLTFVVYCRFLKSRT</sequence>
<evidence type="ECO:0000256" key="1">
    <source>
        <dbReference type="ARBA" id="ARBA00004141"/>
    </source>
</evidence>
<name>A0AAD2DP68_9LAMI</name>
<feature type="transmembrane region" description="Helical" evidence="7">
    <location>
        <begin position="656"/>
        <end position="683"/>
    </location>
</feature>
<evidence type="ECO:0000313" key="9">
    <source>
        <dbReference type="Proteomes" id="UP000834106"/>
    </source>
</evidence>
<evidence type="ECO:0000256" key="6">
    <source>
        <dbReference type="ARBA" id="ARBA00044504"/>
    </source>
</evidence>
<keyword evidence="5 7" id="KW-0472">Membrane</keyword>
<reference evidence="8" key="1">
    <citation type="submission" date="2023-05" db="EMBL/GenBank/DDBJ databases">
        <authorList>
            <person name="Huff M."/>
        </authorList>
    </citation>
    <scope>NUCLEOTIDE SEQUENCE</scope>
</reference>
<dbReference type="SUPFAM" id="SSF103473">
    <property type="entry name" value="MFS general substrate transporter"/>
    <property type="match status" value="1"/>
</dbReference>
<keyword evidence="4 7" id="KW-1133">Transmembrane helix</keyword>
<protein>
    <recommendedName>
        <fullName evidence="10">NPF family transporter</fullName>
    </recommendedName>
</protein>
<organism evidence="8 9">
    <name type="scientific">Fraxinus pennsylvanica</name>
    <dbReference type="NCBI Taxonomy" id="56036"/>
    <lineage>
        <taxon>Eukaryota</taxon>
        <taxon>Viridiplantae</taxon>
        <taxon>Streptophyta</taxon>
        <taxon>Embryophyta</taxon>
        <taxon>Tracheophyta</taxon>
        <taxon>Spermatophyta</taxon>
        <taxon>Magnoliopsida</taxon>
        <taxon>eudicotyledons</taxon>
        <taxon>Gunneridae</taxon>
        <taxon>Pentapetalae</taxon>
        <taxon>asterids</taxon>
        <taxon>lamiids</taxon>
        <taxon>Lamiales</taxon>
        <taxon>Oleaceae</taxon>
        <taxon>Oleeae</taxon>
        <taxon>Fraxinus</taxon>
    </lineage>
</organism>
<evidence type="ECO:0000313" key="8">
    <source>
        <dbReference type="EMBL" id="CAI9758621.1"/>
    </source>
</evidence>
<feature type="transmembrane region" description="Helical" evidence="7">
    <location>
        <begin position="695"/>
        <end position="716"/>
    </location>
</feature>
<dbReference type="EMBL" id="OU503038">
    <property type="protein sequence ID" value="CAI9758621.1"/>
    <property type="molecule type" value="Genomic_DNA"/>
</dbReference>
<keyword evidence="9" id="KW-1185">Reference proteome</keyword>
<dbReference type="InterPro" id="IPR036259">
    <property type="entry name" value="MFS_trans_sf"/>
</dbReference>
<dbReference type="FunFam" id="1.20.1250.20:FF:000410">
    <property type="entry name" value="POT family protein"/>
    <property type="match status" value="1"/>
</dbReference>
<evidence type="ECO:0000256" key="4">
    <source>
        <dbReference type="ARBA" id="ARBA00022989"/>
    </source>
</evidence>
<dbReference type="GO" id="GO:0016020">
    <property type="term" value="C:membrane"/>
    <property type="evidence" value="ECO:0007669"/>
    <property type="project" value="UniProtKB-SubCell"/>
</dbReference>
<dbReference type="PANTHER" id="PTHR11654">
    <property type="entry name" value="OLIGOPEPTIDE TRANSPORTER-RELATED"/>
    <property type="match status" value="1"/>
</dbReference>
<dbReference type="Pfam" id="PF00854">
    <property type="entry name" value="PTR2"/>
    <property type="match status" value="1"/>
</dbReference>
<feature type="transmembrane region" description="Helical" evidence="7">
    <location>
        <begin position="292"/>
        <end position="314"/>
    </location>
</feature>
<gene>
    <name evidence="8" type="ORF">FPE_LOCUS6051</name>
</gene>
<evidence type="ECO:0000256" key="5">
    <source>
        <dbReference type="ARBA" id="ARBA00023136"/>
    </source>
</evidence>
<feature type="transmembrane region" description="Helical" evidence="7">
    <location>
        <begin position="615"/>
        <end position="636"/>
    </location>
</feature>
<dbReference type="Gene3D" id="1.20.1250.20">
    <property type="entry name" value="MFS general substrate transporter like domains"/>
    <property type="match status" value="1"/>
</dbReference>